<sequence>HGAPRRRTDALLHEARKQARTARYAAEVARPALGRDAKRYARAMEALQEVLGEHQDTVVARDRLAGLAHETADPRAAYAYGRLHAQEEARGRDARHRARRVADRAARPRVRRWLG</sequence>
<dbReference type="RefSeq" id="WP_147463652.1">
    <property type="nucleotide sequence ID" value="NZ_RFFI01000228.1"/>
</dbReference>
<dbReference type="EMBL" id="RFFI01000228">
    <property type="protein sequence ID" value="RMI02033.1"/>
    <property type="molecule type" value="Genomic_DNA"/>
</dbReference>
<accession>A0A3M2IS34</accession>
<comment type="caution">
    <text evidence="3">The sequence shown here is derived from an EMBL/GenBank/DDBJ whole genome shotgun (WGS) entry which is preliminary data.</text>
</comment>
<dbReference type="OrthoDB" id="9777271at2"/>
<gene>
    <name evidence="3" type="ORF">EBM89_20375</name>
</gene>
<dbReference type="InterPro" id="IPR007899">
    <property type="entry name" value="CHAD_dom"/>
</dbReference>
<dbReference type="PANTHER" id="PTHR39339:SF1">
    <property type="entry name" value="CHAD DOMAIN-CONTAINING PROTEIN"/>
    <property type="match status" value="1"/>
</dbReference>
<evidence type="ECO:0000259" key="2">
    <source>
        <dbReference type="PROSITE" id="PS51708"/>
    </source>
</evidence>
<dbReference type="PANTHER" id="PTHR39339">
    <property type="entry name" value="SLR1444 PROTEIN"/>
    <property type="match status" value="1"/>
</dbReference>
<dbReference type="Gene3D" id="1.40.20.10">
    <property type="entry name" value="CHAD domain"/>
    <property type="match status" value="1"/>
</dbReference>
<dbReference type="Proteomes" id="UP000269289">
    <property type="component" value="Unassembled WGS sequence"/>
</dbReference>
<keyword evidence="4" id="KW-1185">Reference proteome</keyword>
<organism evidence="3 4">
    <name type="scientific">Cellulomonas triticagri</name>
    <dbReference type="NCBI Taxonomy" id="2483352"/>
    <lineage>
        <taxon>Bacteria</taxon>
        <taxon>Bacillati</taxon>
        <taxon>Actinomycetota</taxon>
        <taxon>Actinomycetes</taxon>
        <taxon>Micrococcales</taxon>
        <taxon>Cellulomonadaceae</taxon>
        <taxon>Cellulomonas</taxon>
    </lineage>
</organism>
<evidence type="ECO:0000313" key="3">
    <source>
        <dbReference type="EMBL" id="RMI02033.1"/>
    </source>
</evidence>
<name>A0A3M2IS34_9CELL</name>
<dbReference type="InterPro" id="IPR038186">
    <property type="entry name" value="CHAD_dom_sf"/>
</dbReference>
<feature type="domain" description="CHAD" evidence="2">
    <location>
        <begin position="1"/>
        <end position="111"/>
    </location>
</feature>
<dbReference type="Pfam" id="PF05235">
    <property type="entry name" value="CHAD"/>
    <property type="match status" value="1"/>
</dbReference>
<dbReference type="AlphaFoldDB" id="A0A3M2IS34"/>
<reference evidence="3 4" key="1">
    <citation type="submission" date="2018-10" db="EMBL/GenBank/DDBJ databases">
        <title>Isolation, diversity and antifungal activity of actinobacteria from wheat.</title>
        <authorList>
            <person name="Han C."/>
        </authorList>
    </citation>
    <scope>NUCLEOTIDE SEQUENCE [LARGE SCALE GENOMIC DNA]</scope>
    <source>
        <strain evidence="3 4">NEAU-YY56</strain>
    </source>
</reference>
<feature type="region of interest" description="Disordered" evidence="1">
    <location>
        <begin position="87"/>
        <end position="115"/>
    </location>
</feature>
<evidence type="ECO:0000256" key="1">
    <source>
        <dbReference type="SAM" id="MobiDB-lite"/>
    </source>
</evidence>
<protein>
    <submittedName>
        <fullName evidence="3">CHAD domain-containing protein</fullName>
    </submittedName>
</protein>
<dbReference type="PROSITE" id="PS51708">
    <property type="entry name" value="CHAD"/>
    <property type="match status" value="1"/>
</dbReference>
<evidence type="ECO:0000313" key="4">
    <source>
        <dbReference type="Proteomes" id="UP000269289"/>
    </source>
</evidence>
<feature type="non-terminal residue" evidence="3">
    <location>
        <position position="1"/>
    </location>
</feature>
<proteinExistence type="predicted"/>